<accession>R4PY91</accession>
<dbReference type="RefSeq" id="WP_015641656.1">
    <property type="nucleotide sequence ID" value="NC_021219.1"/>
</dbReference>
<gene>
    <name evidence="1" type="ORF">L336_0502</name>
</gene>
<name>R4PY91_9BACT</name>
<dbReference type="EMBL" id="CP005957">
    <property type="protein sequence ID" value="AGL62206.1"/>
    <property type="molecule type" value="Genomic_DNA"/>
</dbReference>
<reference evidence="1 2" key="1">
    <citation type="journal article" date="2013" name="Nat. Biotechnol.">
        <title>Genome sequences of rare, uncultured bacteria obtained by differential coverage binning of multiple metagenomes.</title>
        <authorList>
            <person name="Albertsen M."/>
            <person name="Hugenholtz P."/>
            <person name="Skarshewski A."/>
            <person name="Nielsen K.L."/>
            <person name="Tyson G.W."/>
            <person name="Nielsen P.H."/>
        </authorList>
    </citation>
    <scope>NUCLEOTIDE SEQUENCE [LARGE SCALE GENOMIC DNA]</scope>
    <source>
        <strain evidence="1">TM71</strain>
    </source>
</reference>
<dbReference type="AlphaFoldDB" id="R4PY91"/>
<dbReference type="STRING" id="1332188.L336_0502"/>
<dbReference type="KEGG" id="saal:L336_0502"/>
<evidence type="ECO:0000313" key="1">
    <source>
        <dbReference type="EMBL" id="AGL62206.1"/>
    </source>
</evidence>
<proteinExistence type="predicted"/>
<protein>
    <submittedName>
        <fullName evidence="1">Uncharacterized protein</fullName>
    </submittedName>
</protein>
<keyword evidence="2" id="KW-1185">Reference proteome</keyword>
<sequence>MKSHEQLLAQASDPTRDHDCPYLEHLRSLTERTQGMGSRGIELYRLTSLVSHLETLHQGGNCPPTHIDKYPTSEWEDWLERSAV</sequence>
<evidence type="ECO:0000313" key="2">
    <source>
        <dbReference type="Proteomes" id="UP000013893"/>
    </source>
</evidence>
<dbReference type="HOGENOM" id="CLU_2521480_0_0_0"/>
<dbReference type="Proteomes" id="UP000013893">
    <property type="component" value="Chromosome"/>
</dbReference>
<organism evidence="1 2">
    <name type="scientific">Candidatus Saccharimonas aalborgensis</name>
    <dbReference type="NCBI Taxonomy" id="1332188"/>
    <lineage>
        <taxon>Bacteria</taxon>
        <taxon>Candidatus Saccharimonadota</taxon>
        <taxon>Candidatus Saccharimonadia</taxon>
        <taxon>Candidatus Saccharimonadales</taxon>
        <taxon>Candidatus Saccharimonadaceae</taxon>
        <taxon>Candidatus Saccharimonas</taxon>
    </lineage>
</organism>